<evidence type="ECO:0000256" key="1">
    <source>
        <dbReference type="SAM" id="Phobius"/>
    </source>
</evidence>
<keyword evidence="1" id="KW-1133">Transmembrane helix</keyword>
<feature type="chain" id="PRO_5047301606" evidence="2">
    <location>
        <begin position="22"/>
        <end position="223"/>
    </location>
</feature>
<feature type="signal peptide" evidence="2">
    <location>
        <begin position="1"/>
        <end position="21"/>
    </location>
</feature>
<dbReference type="PROSITE" id="PS51257">
    <property type="entry name" value="PROKAR_LIPOPROTEIN"/>
    <property type="match status" value="1"/>
</dbReference>
<evidence type="ECO:0000313" key="3">
    <source>
        <dbReference type="EMBL" id="MEX6634202.1"/>
    </source>
</evidence>
<dbReference type="EMBL" id="JBEHZE010000001">
    <property type="protein sequence ID" value="MEX6634202.1"/>
    <property type="molecule type" value="Genomic_DNA"/>
</dbReference>
<dbReference type="RefSeq" id="WP_369314191.1">
    <property type="nucleotide sequence ID" value="NZ_JBEHZE010000001.1"/>
</dbReference>
<keyword evidence="2" id="KW-0732">Signal</keyword>
<sequence>MKTGIYAICLFLVSCFASSQAAVLTVTGRDVGNDVVFTVSGNFDTTGLSPTAGPGVRLTGVTGAVDPNQIGHFDTTIEYGALYFAVTESSPGFSSVDTYYDTTATLPSLGPLSVFSFADIFSGDAFGIGRTEGTDNGNPYSEPGISVPVGYVSLDAIFAEMIFLSTTLAAMGFEEGYYSFIFGNNVINIDLTNTTVPLPAAAPLFLIGLMGVGAMRRKKKVAF</sequence>
<keyword evidence="4" id="KW-1185">Reference proteome</keyword>
<reference evidence="3 4" key="1">
    <citation type="submission" date="2024-05" db="EMBL/GenBank/DDBJ databases">
        <title>Three bacterial strains, DH-69, EH-24, and ECK-19 isolated from coastal sediments.</title>
        <authorList>
            <person name="Ye Y.-Q."/>
            <person name="Du Z.-J."/>
        </authorList>
    </citation>
    <scope>NUCLEOTIDE SEQUENCE [LARGE SCALE GENOMIC DNA]</scope>
    <source>
        <strain evidence="3 4">ECK-19</strain>
    </source>
</reference>
<evidence type="ECO:0000256" key="2">
    <source>
        <dbReference type="SAM" id="SignalP"/>
    </source>
</evidence>
<dbReference type="Proteomes" id="UP001560685">
    <property type="component" value="Unassembled WGS sequence"/>
</dbReference>
<keyword evidence="1" id="KW-0472">Membrane</keyword>
<comment type="caution">
    <text evidence="3">The sequence shown here is derived from an EMBL/GenBank/DDBJ whole genome shotgun (WGS) entry which is preliminary data.</text>
</comment>
<organism evidence="3 4">
    <name type="scientific">Hyphococcus lacteus</name>
    <dbReference type="NCBI Taxonomy" id="3143536"/>
    <lineage>
        <taxon>Bacteria</taxon>
        <taxon>Pseudomonadati</taxon>
        <taxon>Pseudomonadota</taxon>
        <taxon>Alphaproteobacteria</taxon>
        <taxon>Parvularculales</taxon>
        <taxon>Parvularculaceae</taxon>
        <taxon>Hyphococcus</taxon>
    </lineage>
</organism>
<protein>
    <submittedName>
        <fullName evidence="3">VPLPA-CTERM sorting domain-containing protein</fullName>
    </submittedName>
</protein>
<gene>
    <name evidence="3" type="ORF">ABFZ84_11670</name>
</gene>
<accession>A0ABV3Z9Y5</accession>
<feature type="transmembrane region" description="Helical" evidence="1">
    <location>
        <begin position="196"/>
        <end position="215"/>
    </location>
</feature>
<dbReference type="NCBIfam" id="TIGR03370">
    <property type="entry name" value="VPLPA-CTERM"/>
    <property type="match status" value="1"/>
</dbReference>
<dbReference type="InterPro" id="IPR022472">
    <property type="entry name" value="VPLPA-CTERM"/>
</dbReference>
<keyword evidence="1" id="KW-0812">Transmembrane</keyword>
<name>A0ABV3Z9Y5_9PROT</name>
<evidence type="ECO:0000313" key="4">
    <source>
        <dbReference type="Proteomes" id="UP001560685"/>
    </source>
</evidence>
<proteinExistence type="predicted"/>